<dbReference type="InterPro" id="IPR018649">
    <property type="entry name" value="SHOCT"/>
</dbReference>
<evidence type="ECO:0000259" key="3">
    <source>
        <dbReference type="Pfam" id="PF14471"/>
    </source>
</evidence>
<organism evidence="4">
    <name type="scientific">Clostridium perfringens</name>
    <dbReference type="NCBI Taxonomy" id="1502"/>
    <lineage>
        <taxon>Bacteria</taxon>
        <taxon>Bacillati</taxon>
        <taxon>Bacillota</taxon>
        <taxon>Clostridia</taxon>
        <taxon>Eubacteriales</taxon>
        <taxon>Clostridiaceae</taxon>
        <taxon>Clostridium</taxon>
    </lineage>
</organism>
<dbReference type="Proteomes" id="UP000859547">
    <property type="component" value="Unassembled WGS sequence"/>
</dbReference>
<feature type="domain" description="YokE-like PH" evidence="2">
    <location>
        <begin position="114"/>
        <end position="208"/>
    </location>
</feature>
<dbReference type="Pfam" id="PF09851">
    <property type="entry name" value="SHOCT"/>
    <property type="match status" value="1"/>
</dbReference>
<evidence type="ECO:0000313" key="4">
    <source>
        <dbReference type="EMBL" id="HAT4309042.1"/>
    </source>
</evidence>
<evidence type="ECO:0000259" key="2">
    <source>
        <dbReference type="Pfam" id="PF14470"/>
    </source>
</evidence>
<reference evidence="4" key="1">
    <citation type="journal article" date="2018" name="Genome Biol.">
        <title>SKESA: strategic k-mer extension for scrupulous assemblies.</title>
        <authorList>
            <person name="Souvorov A."/>
            <person name="Agarwala R."/>
            <person name="Lipman D.J."/>
        </authorList>
    </citation>
    <scope>NUCLEOTIDE SEQUENCE</scope>
    <source>
        <strain evidence="4">C8</strain>
    </source>
</reference>
<dbReference type="RefSeq" id="WP_114651256.1">
    <property type="nucleotide sequence ID" value="NZ_CATNXF010000018.1"/>
</dbReference>
<dbReference type="Pfam" id="PF14471">
    <property type="entry name" value="DUF4428"/>
    <property type="match status" value="1"/>
</dbReference>
<evidence type="ECO:0000259" key="1">
    <source>
        <dbReference type="Pfam" id="PF09851"/>
    </source>
</evidence>
<proteinExistence type="predicted"/>
<dbReference type="EMBL" id="DACTCB010000022">
    <property type="protein sequence ID" value="HAT4309042.1"/>
    <property type="molecule type" value="Genomic_DNA"/>
</dbReference>
<feature type="domain" description="SHOCT" evidence="1">
    <location>
        <begin position="236"/>
        <end position="263"/>
    </location>
</feature>
<gene>
    <name evidence="4" type="ORF">I9080_002886</name>
</gene>
<dbReference type="AlphaFoldDB" id="A0A336QTW3"/>
<comment type="caution">
    <text evidence="4">The sequence shown here is derived from an EMBL/GenBank/DDBJ whole genome shotgun (WGS) entry which is preliminary data.</text>
</comment>
<dbReference type="Pfam" id="PF14470">
    <property type="entry name" value="bPH_3"/>
    <property type="match status" value="1"/>
</dbReference>
<dbReference type="InterPro" id="IPR039519">
    <property type="entry name" value="YokE-like_PH"/>
</dbReference>
<feature type="domain" description="DUF4428" evidence="3">
    <location>
        <begin position="9"/>
        <end position="57"/>
    </location>
</feature>
<accession>A0A336QTW3</accession>
<reference evidence="4" key="2">
    <citation type="submission" date="2020-07" db="EMBL/GenBank/DDBJ databases">
        <authorList>
            <consortium name="NCBI Pathogen Detection Project"/>
        </authorList>
    </citation>
    <scope>NUCLEOTIDE SEQUENCE</scope>
    <source>
        <strain evidence="4">C8</strain>
    </source>
</reference>
<protein>
    <submittedName>
        <fullName evidence="4">DUF4428 domain-containing protein</fullName>
    </submittedName>
</protein>
<dbReference type="InterPro" id="IPR027872">
    <property type="entry name" value="DUF4428"/>
</dbReference>
<name>A0A336QTW3_CLOPF</name>
<sequence length="265" mass="29896">MGFFDLKATCSVCNHEVGLNRFKVKKSNAWICPKCLKKAGGTANINVSKMTIEEIKEIIEEKQSNIEKRKSLIEKAPLSTAEGMYKYCLDNKFGSGWNEKWGIKHFKLIEENLLPNEEVKMAFIGLHNYISSTKHDGNFAYAITNKRIIMAQKKQITGENFQTVSLDNINDITFKSGVLLGILTVDTIKETFNIGLDKGSAKSINSMLHSVIDNIKNISITPEIKEISANNFSIADELKKYKELLDLGVLTPEEFELQKNKLLNK</sequence>